<evidence type="ECO:0000259" key="2">
    <source>
        <dbReference type="PROSITE" id="PS50011"/>
    </source>
</evidence>
<dbReference type="InterPro" id="IPR053235">
    <property type="entry name" value="Ser_Thr_kinase"/>
</dbReference>
<dbReference type="SMART" id="SM00220">
    <property type="entry name" value="S_TKc"/>
    <property type="match status" value="1"/>
</dbReference>
<dbReference type="PANTHER" id="PTHR24361">
    <property type="entry name" value="MITOGEN-ACTIVATED KINASE KINASE KINASE"/>
    <property type="match status" value="1"/>
</dbReference>
<dbReference type="InterPro" id="IPR011009">
    <property type="entry name" value="Kinase-like_dom_sf"/>
</dbReference>
<dbReference type="GO" id="GO:0005524">
    <property type="term" value="F:ATP binding"/>
    <property type="evidence" value="ECO:0007669"/>
    <property type="project" value="InterPro"/>
</dbReference>
<proteinExistence type="predicted"/>
<dbReference type="AlphaFoldDB" id="A0A6L5YEQ5"/>
<evidence type="ECO:0000313" key="3">
    <source>
        <dbReference type="EMBL" id="MST56774.1"/>
    </source>
</evidence>
<dbReference type="GO" id="GO:0004674">
    <property type="term" value="F:protein serine/threonine kinase activity"/>
    <property type="evidence" value="ECO:0007669"/>
    <property type="project" value="TreeGrafter"/>
</dbReference>
<dbReference type="Proteomes" id="UP000476055">
    <property type="component" value="Unassembled WGS sequence"/>
</dbReference>
<sequence length="286" mass="33681">MDSAGKGRSYMEQRETEQRNGTNGIEMERILVWHGYHSPVPVGEGSFSQVYRVTDSSGGFRACRVSDVTEQWQRECENWQEIRHPLFPGYVEHWTEGGKGYLIMEFWDGMDLRKMLKRRGRLTPGHAAWIADQIAEGIQYLHERQHPFLYRDLKPENIRIRVNGRVGILDLGCLWNREEKWSGAGNYSYSAPEQFRQGEIPGEESDVYAMGKLLEVMLGAKNGKHNRQEKWLRRISWMATHTERQRRIPDMKTFRRLLSVMNASGRVRRQVFKESDFYYIRKLYCP</sequence>
<dbReference type="InterPro" id="IPR000719">
    <property type="entry name" value="Prot_kinase_dom"/>
</dbReference>
<evidence type="ECO:0000256" key="1">
    <source>
        <dbReference type="SAM" id="MobiDB-lite"/>
    </source>
</evidence>
<keyword evidence="3" id="KW-0808">Transferase</keyword>
<comment type="caution">
    <text evidence="3">The sequence shown here is derived from an EMBL/GenBank/DDBJ whole genome shotgun (WGS) entry which is preliminary data.</text>
</comment>
<keyword evidence="3" id="KW-0418">Kinase</keyword>
<feature type="domain" description="Protein kinase" evidence="2">
    <location>
        <begin position="36"/>
        <end position="286"/>
    </location>
</feature>
<dbReference type="Gene3D" id="1.10.510.10">
    <property type="entry name" value="Transferase(Phosphotransferase) domain 1"/>
    <property type="match status" value="1"/>
</dbReference>
<accession>A0A6L5YEQ5</accession>
<protein>
    <submittedName>
        <fullName evidence="3">Protein kinase</fullName>
    </submittedName>
</protein>
<dbReference type="SUPFAM" id="SSF56112">
    <property type="entry name" value="Protein kinase-like (PK-like)"/>
    <property type="match status" value="1"/>
</dbReference>
<gene>
    <name evidence="3" type="ORF">FYJ59_00675</name>
</gene>
<feature type="compositionally biased region" description="Basic and acidic residues" evidence="1">
    <location>
        <begin position="9"/>
        <end position="18"/>
    </location>
</feature>
<name>A0A6L5YEQ5_9FIRM</name>
<keyword evidence="4" id="KW-1185">Reference proteome</keyword>
<reference evidence="3 4" key="1">
    <citation type="submission" date="2019-08" db="EMBL/GenBank/DDBJ databases">
        <title>In-depth cultivation of the pig gut microbiome towards novel bacterial diversity and tailored functional studies.</title>
        <authorList>
            <person name="Wylensek D."/>
            <person name="Hitch T.C.A."/>
            <person name="Clavel T."/>
        </authorList>
    </citation>
    <scope>NUCLEOTIDE SEQUENCE [LARGE SCALE GENOMIC DNA]</scope>
    <source>
        <strain evidence="3 4">WCA3-601-WT-6H</strain>
    </source>
</reference>
<dbReference type="GO" id="GO:0005737">
    <property type="term" value="C:cytoplasm"/>
    <property type="evidence" value="ECO:0007669"/>
    <property type="project" value="TreeGrafter"/>
</dbReference>
<dbReference type="Pfam" id="PF00069">
    <property type="entry name" value="Pkinase"/>
    <property type="match status" value="1"/>
</dbReference>
<organism evidence="3 4">
    <name type="scientific">Waltera intestinalis</name>
    <dbReference type="NCBI Taxonomy" id="2606635"/>
    <lineage>
        <taxon>Bacteria</taxon>
        <taxon>Bacillati</taxon>
        <taxon>Bacillota</taxon>
        <taxon>Clostridia</taxon>
        <taxon>Lachnospirales</taxon>
        <taxon>Lachnospiraceae</taxon>
        <taxon>Waltera</taxon>
    </lineage>
</organism>
<dbReference type="EMBL" id="VUMU01000001">
    <property type="protein sequence ID" value="MST56774.1"/>
    <property type="molecule type" value="Genomic_DNA"/>
</dbReference>
<feature type="region of interest" description="Disordered" evidence="1">
    <location>
        <begin position="1"/>
        <end position="21"/>
    </location>
</feature>
<dbReference type="PROSITE" id="PS50011">
    <property type="entry name" value="PROTEIN_KINASE_DOM"/>
    <property type="match status" value="1"/>
</dbReference>
<evidence type="ECO:0000313" key="4">
    <source>
        <dbReference type="Proteomes" id="UP000476055"/>
    </source>
</evidence>